<reference evidence="2" key="1">
    <citation type="journal article" date="2019" name="Int. J. Syst. Evol. Microbiol.">
        <title>The Global Catalogue of Microorganisms (GCM) 10K type strain sequencing project: providing services to taxonomists for standard genome sequencing and annotation.</title>
        <authorList>
            <consortium name="The Broad Institute Genomics Platform"/>
            <consortium name="The Broad Institute Genome Sequencing Center for Infectious Disease"/>
            <person name="Wu L."/>
            <person name="Ma J."/>
        </authorList>
    </citation>
    <scope>NUCLEOTIDE SEQUENCE [LARGE SCALE GENOMIC DNA]</scope>
    <source>
        <strain evidence="2">NBRC 108755</strain>
    </source>
</reference>
<dbReference type="PROSITE" id="PS51318">
    <property type="entry name" value="TAT"/>
    <property type="match status" value="1"/>
</dbReference>
<protein>
    <submittedName>
        <fullName evidence="1">Sugar ABC transporter substrate-binding protein</fullName>
    </submittedName>
</protein>
<gene>
    <name evidence="1" type="ORF">GCM10025869_24300</name>
</gene>
<dbReference type="RefSeq" id="WP_284300452.1">
    <property type="nucleotide sequence ID" value="NZ_BSVA01000001.1"/>
</dbReference>
<keyword evidence="2" id="KW-1185">Reference proteome</keyword>
<sequence>MTIELSRRDLLRYSAIGIGGAALFGLAGCAPTGSPNAPSTGGTATDFAFGSWGLSEDATKPVLEAAVDGFASSKKVDWTPVTYPYNDYLNQLTLQVRGGQFAGAAQLDVAWISALAALGKLTDLSSLTTGRGYTSAGLGAGKVDGTQYGLPWTIGAIGPVANQELFDKAGASLEPQTIEEFEEGLRALKGIGVIPYAASTKAAQLKDIFVWMQTFGSPIIEDGKTTVGDEASIKAVEWYKKLFDEGLIAPDVDRAGARTLFAQAATALYDDAPVGKAGVVAQSPDSGFGDKMTSMARPVLKSGDTPQHVLWGHLVVVVDGEGAGTAAEFAQWLTSDEEQTVSYFEALGLPPTTDAALASDAVASNTFVSDFTSRVTSTATPSPLWVYPGYAQMETAVAEQVQAVLIGQSSAADAMKSAGSTIAGLIG</sequence>
<dbReference type="InterPro" id="IPR006311">
    <property type="entry name" value="TAT_signal"/>
</dbReference>
<name>A0ABQ6JUC7_9MICO</name>
<evidence type="ECO:0000313" key="2">
    <source>
        <dbReference type="Proteomes" id="UP001157069"/>
    </source>
</evidence>
<proteinExistence type="predicted"/>
<comment type="caution">
    <text evidence="1">The sequence shown here is derived from an EMBL/GenBank/DDBJ whole genome shotgun (WGS) entry which is preliminary data.</text>
</comment>
<dbReference type="PROSITE" id="PS51257">
    <property type="entry name" value="PROKAR_LIPOPROTEIN"/>
    <property type="match status" value="1"/>
</dbReference>
<dbReference type="PANTHER" id="PTHR43649:SF12">
    <property type="entry name" value="DIACETYLCHITOBIOSE BINDING PROTEIN DASA"/>
    <property type="match status" value="1"/>
</dbReference>
<dbReference type="Proteomes" id="UP001157069">
    <property type="component" value="Unassembled WGS sequence"/>
</dbReference>
<accession>A0ABQ6JUC7</accession>
<dbReference type="SUPFAM" id="SSF53850">
    <property type="entry name" value="Periplasmic binding protein-like II"/>
    <property type="match status" value="1"/>
</dbReference>
<dbReference type="InterPro" id="IPR050490">
    <property type="entry name" value="Bact_solute-bd_prot1"/>
</dbReference>
<dbReference type="EMBL" id="BSVA01000001">
    <property type="protein sequence ID" value="GMA91901.1"/>
    <property type="molecule type" value="Genomic_DNA"/>
</dbReference>
<dbReference type="PANTHER" id="PTHR43649">
    <property type="entry name" value="ARABINOSE-BINDING PROTEIN-RELATED"/>
    <property type="match status" value="1"/>
</dbReference>
<dbReference type="Gene3D" id="3.40.190.10">
    <property type="entry name" value="Periplasmic binding protein-like II"/>
    <property type="match status" value="1"/>
</dbReference>
<evidence type="ECO:0000313" key="1">
    <source>
        <dbReference type="EMBL" id="GMA91901.1"/>
    </source>
</evidence>
<organism evidence="1 2">
    <name type="scientific">Homoserinibacter gongjuensis</name>
    <dbReference type="NCBI Taxonomy" id="1162968"/>
    <lineage>
        <taxon>Bacteria</taxon>
        <taxon>Bacillati</taxon>
        <taxon>Actinomycetota</taxon>
        <taxon>Actinomycetes</taxon>
        <taxon>Micrococcales</taxon>
        <taxon>Microbacteriaceae</taxon>
        <taxon>Homoserinibacter</taxon>
    </lineage>
</organism>